<protein>
    <submittedName>
        <fullName evidence="3">Uncharacterized protein LOC120273232</fullName>
    </submittedName>
</protein>
<dbReference type="Pfam" id="PF00078">
    <property type="entry name" value="RVT_1"/>
    <property type="match status" value="1"/>
</dbReference>
<dbReference type="PANTHER" id="PTHR46890:SF48">
    <property type="entry name" value="RNA-DIRECTED DNA POLYMERASE"/>
    <property type="match status" value="1"/>
</dbReference>
<accession>A0AB40C859</accession>
<dbReference type="GeneID" id="120273232"/>
<dbReference type="RefSeq" id="XP_039135797.1">
    <property type="nucleotide sequence ID" value="XM_039279863.1"/>
</dbReference>
<dbReference type="AlphaFoldDB" id="A0AB40C859"/>
<proteinExistence type="predicted"/>
<reference evidence="3" key="1">
    <citation type="submission" date="2025-08" db="UniProtKB">
        <authorList>
            <consortium name="RefSeq"/>
        </authorList>
    </citation>
    <scope>IDENTIFICATION</scope>
</reference>
<evidence type="ECO:0000259" key="1">
    <source>
        <dbReference type="Pfam" id="PF00078"/>
    </source>
</evidence>
<dbReference type="PANTHER" id="PTHR46890">
    <property type="entry name" value="NON-LTR RETROLELEMENT REVERSE TRANSCRIPTASE-LIKE PROTEIN-RELATED"/>
    <property type="match status" value="1"/>
</dbReference>
<keyword evidence="2" id="KW-1185">Reference proteome</keyword>
<sequence length="316" mass="36745">MERRCKIPCQAPTLILEKGVLQCFTRRLKLWAKHTFGEIKERKPVLLQSLDIAKEWCVLTPQELTRELELKLELDTTFKQEEVYWRQQSRVSWLKEGDANSQFFHNFANGHHNKNWINQVSYRESIFTTEVDFDKAFIASFQSQFGTRHRNRFTFDWSWLLSKKLFVDISMLEAPFTDEEIKNGAFDLGLDKAPGPDGFPLPINLISSFLKIISKILTTRLSRVIDRLVENSQSAFIKGRHILDNVVAAEEIIFHLQKQKIQGNALKVYFSKAFDMVDWDFLLELLVARGFGPSWICWVKTLLVLSKAFILLNGSP</sequence>
<gene>
    <name evidence="3" type="primary">LOC120273232</name>
</gene>
<dbReference type="Proteomes" id="UP001515500">
    <property type="component" value="Chromosome 12"/>
</dbReference>
<feature type="domain" description="Reverse transcriptase" evidence="1">
    <location>
        <begin position="202"/>
        <end position="303"/>
    </location>
</feature>
<dbReference type="InterPro" id="IPR000477">
    <property type="entry name" value="RT_dom"/>
</dbReference>
<name>A0AB40C859_DIOCR</name>
<dbReference type="InterPro" id="IPR052343">
    <property type="entry name" value="Retrotransposon-Effector_Assoc"/>
</dbReference>
<evidence type="ECO:0000313" key="3">
    <source>
        <dbReference type="RefSeq" id="XP_039135797.1"/>
    </source>
</evidence>
<evidence type="ECO:0000313" key="2">
    <source>
        <dbReference type="Proteomes" id="UP001515500"/>
    </source>
</evidence>
<organism evidence="2 3">
    <name type="scientific">Dioscorea cayennensis subsp. rotundata</name>
    <name type="common">White Guinea yam</name>
    <name type="synonym">Dioscorea rotundata</name>
    <dbReference type="NCBI Taxonomy" id="55577"/>
    <lineage>
        <taxon>Eukaryota</taxon>
        <taxon>Viridiplantae</taxon>
        <taxon>Streptophyta</taxon>
        <taxon>Embryophyta</taxon>
        <taxon>Tracheophyta</taxon>
        <taxon>Spermatophyta</taxon>
        <taxon>Magnoliopsida</taxon>
        <taxon>Liliopsida</taxon>
        <taxon>Dioscoreales</taxon>
        <taxon>Dioscoreaceae</taxon>
        <taxon>Dioscorea</taxon>
    </lineage>
</organism>